<name>A0A897MZM2_9EURY</name>
<evidence type="ECO:0000313" key="2">
    <source>
        <dbReference type="EMBL" id="QSG03566.1"/>
    </source>
</evidence>
<dbReference type="Proteomes" id="UP000663586">
    <property type="component" value="Chromosome"/>
</dbReference>
<keyword evidence="1" id="KW-0812">Transmembrane</keyword>
<sequence length="154" mass="16461">MDPFLATLTISLQFAFGVVAGALATLAMDRVMGTLPEGPTPPFVAAAVLTETTPRAAPERLALFVHYLSGVLTGPLFVWLLLTSEGLLGTGVRTTIIAAVVLYALMVGFFVLVPFPRVDLHPNRRSTIRRDWALSAAVYVAVLVPLVSVVFVVL</sequence>
<organism evidence="2 3">
    <name type="scientific">Natranaeroarchaeum sulfidigenes</name>
    <dbReference type="NCBI Taxonomy" id="2784880"/>
    <lineage>
        <taxon>Archaea</taxon>
        <taxon>Methanobacteriati</taxon>
        <taxon>Methanobacteriota</taxon>
        <taxon>Stenosarchaea group</taxon>
        <taxon>Halobacteria</taxon>
        <taxon>Halobacteriales</taxon>
        <taxon>Natronoarchaeaceae</taxon>
        <taxon>Natranaeroarchaeum</taxon>
    </lineage>
</organism>
<protein>
    <submittedName>
        <fullName evidence="2">Putative membrane protein</fullName>
    </submittedName>
</protein>
<gene>
    <name evidence="2" type="ORF">AArcS_2370</name>
</gene>
<dbReference type="KEGG" id="hara:AArcS_2370"/>
<dbReference type="AlphaFoldDB" id="A0A897MZM2"/>
<evidence type="ECO:0000313" key="3">
    <source>
        <dbReference type="Proteomes" id="UP000663586"/>
    </source>
</evidence>
<dbReference type="GeneID" id="70685748"/>
<keyword evidence="1" id="KW-1133">Transmembrane helix</keyword>
<keyword evidence="1" id="KW-0472">Membrane</keyword>
<dbReference type="EMBL" id="CP064786">
    <property type="protein sequence ID" value="QSG03566.1"/>
    <property type="molecule type" value="Genomic_DNA"/>
</dbReference>
<proteinExistence type="predicted"/>
<evidence type="ECO:0000256" key="1">
    <source>
        <dbReference type="SAM" id="Phobius"/>
    </source>
</evidence>
<keyword evidence="3" id="KW-1185">Reference proteome</keyword>
<accession>A0A897MZM2</accession>
<reference evidence="2" key="1">
    <citation type="submission" date="2020-11" db="EMBL/GenBank/DDBJ databases">
        <title>Carbohydrate-dependent, anaerobic sulfur respiration: A novel catabolism in halophilic archaea.</title>
        <authorList>
            <person name="Sorokin D.Y."/>
            <person name="Messina E."/>
            <person name="Smedile F."/>
            <person name="La Cono V."/>
            <person name="Hallsworth J.E."/>
            <person name="Yakimov M.M."/>
        </authorList>
    </citation>
    <scope>NUCLEOTIDE SEQUENCE</scope>
    <source>
        <strain evidence="2">AArc-S</strain>
    </source>
</reference>
<dbReference type="RefSeq" id="WP_238477617.1">
    <property type="nucleotide sequence ID" value="NZ_CP064786.1"/>
</dbReference>
<feature type="transmembrane region" description="Helical" evidence="1">
    <location>
        <begin position="132"/>
        <end position="153"/>
    </location>
</feature>
<feature type="transmembrane region" description="Helical" evidence="1">
    <location>
        <begin position="61"/>
        <end position="82"/>
    </location>
</feature>
<feature type="transmembrane region" description="Helical" evidence="1">
    <location>
        <begin position="94"/>
        <end position="112"/>
    </location>
</feature>